<keyword evidence="1" id="KW-0472">Membrane</keyword>
<feature type="transmembrane region" description="Helical" evidence="1">
    <location>
        <begin position="102"/>
        <end position="126"/>
    </location>
</feature>
<reference evidence="3" key="1">
    <citation type="submission" date="2018-05" db="EMBL/GenBank/DDBJ databases">
        <authorList>
            <person name="Lanie J.A."/>
            <person name="Ng W.-L."/>
            <person name="Kazmierczak K.M."/>
            <person name="Andrzejewski T.M."/>
            <person name="Davidsen T.M."/>
            <person name="Wayne K.J."/>
            <person name="Tettelin H."/>
            <person name="Glass J.I."/>
            <person name="Rusch D."/>
            <person name="Podicherti R."/>
            <person name="Tsui H.-C.T."/>
            <person name="Winkler M.E."/>
        </authorList>
    </citation>
    <scope>NUCLEOTIDE SEQUENCE</scope>
</reference>
<gene>
    <name evidence="3" type="ORF">METZ01_LOCUS217940</name>
</gene>
<proteinExistence type="predicted"/>
<dbReference type="InterPro" id="IPR036259">
    <property type="entry name" value="MFS_trans_sf"/>
</dbReference>
<feature type="transmembrane region" description="Helical" evidence="1">
    <location>
        <begin position="12"/>
        <end position="34"/>
    </location>
</feature>
<keyword evidence="1" id="KW-0812">Transmembrane</keyword>
<feature type="transmembrane region" description="Helical" evidence="1">
    <location>
        <begin position="46"/>
        <end position="65"/>
    </location>
</feature>
<accession>A0A382FPN2</accession>
<feature type="transmembrane region" description="Helical" evidence="1">
    <location>
        <begin position="77"/>
        <end position="96"/>
    </location>
</feature>
<dbReference type="AlphaFoldDB" id="A0A382FPN2"/>
<dbReference type="PANTHER" id="PTHR11360:SF284">
    <property type="entry name" value="EG:103B4.3 PROTEIN-RELATED"/>
    <property type="match status" value="1"/>
</dbReference>
<feature type="domain" description="Major facilitator superfamily (MFS) profile" evidence="2">
    <location>
        <begin position="1"/>
        <end position="164"/>
    </location>
</feature>
<dbReference type="Gene3D" id="1.20.1250.20">
    <property type="entry name" value="MFS general substrate transporter like domains"/>
    <property type="match status" value="1"/>
</dbReference>
<dbReference type="SUPFAM" id="SSF103473">
    <property type="entry name" value="MFS general substrate transporter"/>
    <property type="match status" value="1"/>
</dbReference>
<name>A0A382FPN2_9ZZZZ</name>
<feature type="non-terminal residue" evidence="3">
    <location>
        <position position="164"/>
    </location>
</feature>
<dbReference type="InterPro" id="IPR011701">
    <property type="entry name" value="MFS"/>
</dbReference>
<dbReference type="GO" id="GO:0022857">
    <property type="term" value="F:transmembrane transporter activity"/>
    <property type="evidence" value="ECO:0007669"/>
    <property type="project" value="InterPro"/>
</dbReference>
<sequence length="164" mass="18004">MSIKKIFYGHYIVGACMVTQMMYLGLFFTFSVLFPEFEREFGWSRAQIAGAHSTMFVVMGVVGVFMGRVNDQIGPRLLLSVSTVVFALGFALMSRIDTVVELYLFYGLLGGLGLAAHDVATLSTVARWFRRSRGLMSGFVKSGAGIGQVVIPLLATVLIVQFGW</sequence>
<evidence type="ECO:0000313" key="3">
    <source>
        <dbReference type="EMBL" id="SVB65086.1"/>
    </source>
</evidence>
<feature type="transmembrane region" description="Helical" evidence="1">
    <location>
        <begin position="138"/>
        <end position="162"/>
    </location>
</feature>
<dbReference type="PANTHER" id="PTHR11360">
    <property type="entry name" value="MONOCARBOXYLATE TRANSPORTER"/>
    <property type="match status" value="1"/>
</dbReference>
<evidence type="ECO:0000259" key="2">
    <source>
        <dbReference type="PROSITE" id="PS50850"/>
    </source>
</evidence>
<protein>
    <recommendedName>
        <fullName evidence="2">Major facilitator superfamily (MFS) profile domain-containing protein</fullName>
    </recommendedName>
</protein>
<organism evidence="3">
    <name type="scientific">marine metagenome</name>
    <dbReference type="NCBI Taxonomy" id="408172"/>
    <lineage>
        <taxon>unclassified sequences</taxon>
        <taxon>metagenomes</taxon>
        <taxon>ecological metagenomes</taxon>
    </lineage>
</organism>
<evidence type="ECO:0000256" key="1">
    <source>
        <dbReference type="SAM" id="Phobius"/>
    </source>
</evidence>
<dbReference type="PROSITE" id="PS51257">
    <property type="entry name" value="PROKAR_LIPOPROTEIN"/>
    <property type="match status" value="1"/>
</dbReference>
<keyword evidence="1" id="KW-1133">Transmembrane helix</keyword>
<dbReference type="InterPro" id="IPR020846">
    <property type="entry name" value="MFS_dom"/>
</dbReference>
<dbReference type="PROSITE" id="PS50850">
    <property type="entry name" value="MFS"/>
    <property type="match status" value="1"/>
</dbReference>
<dbReference type="InterPro" id="IPR050327">
    <property type="entry name" value="Proton-linked_MCT"/>
</dbReference>
<dbReference type="Pfam" id="PF07690">
    <property type="entry name" value="MFS_1"/>
    <property type="match status" value="1"/>
</dbReference>
<dbReference type="EMBL" id="UINC01051211">
    <property type="protein sequence ID" value="SVB65086.1"/>
    <property type="molecule type" value="Genomic_DNA"/>
</dbReference>